<accession>A0A5D3FZ59</accession>
<sequence length="61" mass="6735">MDLTKAAWRKASRSTVQNDNCVEVAGAPYIVAFRDSKDPNGPKLIISNSDFRNLANVLKNI</sequence>
<feature type="domain" description="DUF397" evidence="1">
    <location>
        <begin position="6"/>
        <end position="55"/>
    </location>
</feature>
<dbReference type="InterPro" id="IPR007278">
    <property type="entry name" value="DUF397"/>
</dbReference>
<organism evidence="2 3">
    <name type="scientific">Actinomadura decatromicini</name>
    <dbReference type="NCBI Taxonomy" id="2604572"/>
    <lineage>
        <taxon>Bacteria</taxon>
        <taxon>Bacillati</taxon>
        <taxon>Actinomycetota</taxon>
        <taxon>Actinomycetes</taxon>
        <taxon>Streptosporangiales</taxon>
        <taxon>Thermomonosporaceae</taxon>
        <taxon>Actinomadura</taxon>
    </lineage>
</organism>
<dbReference type="AlphaFoldDB" id="A0A5D3FZ59"/>
<dbReference type="Pfam" id="PF04149">
    <property type="entry name" value="DUF397"/>
    <property type="match status" value="1"/>
</dbReference>
<reference evidence="2 3" key="1">
    <citation type="submission" date="2019-08" db="EMBL/GenBank/DDBJ databases">
        <title>Actinomadura sp. nov. CYP1-5 isolated from mountain soil.</title>
        <authorList>
            <person name="Songsumanus A."/>
            <person name="Kuncharoen N."/>
            <person name="Kudo T."/>
            <person name="Yuki M."/>
            <person name="Igarashi Y."/>
            <person name="Tanasupawat S."/>
        </authorList>
    </citation>
    <scope>NUCLEOTIDE SEQUENCE [LARGE SCALE GENOMIC DNA]</scope>
    <source>
        <strain evidence="2 3">CYP1-5</strain>
    </source>
</reference>
<gene>
    <name evidence="2" type="ORF">FXF68_06190</name>
</gene>
<protein>
    <submittedName>
        <fullName evidence="2">DUF397 domain-containing protein</fullName>
    </submittedName>
</protein>
<comment type="caution">
    <text evidence="2">The sequence shown here is derived from an EMBL/GenBank/DDBJ whole genome shotgun (WGS) entry which is preliminary data.</text>
</comment>
<proteinExistence type="predicted"/>
<evidence type="ECO:0000259" key="1">
    <source>
        <dbReference type="Pfam" id="PF04149"/>
    </source>
</evidence>
<evidence type="ECO:0000313" key="2">
    <source>
        <dbReference type="EMBL" id="TYK53299.1"/>
    </source>
</evidence>
<dbReference type="Proteomes" id="UP000323505">
    <property type="component" value="Unassembled WGS sequence"/>
</dbReference>
<keyword evidence="3" id="KW-1185">Reference proteome</keyword>
<evidence type="ECO:0000313" key="3">
    <source>
        <dbReference type="Proteomes" id="UP000323505"/>
    </source>
</evidence>
<dbReference type="RefSeq" id="WP_148757884.1">
    <property type="nucleotide sequence ID" value="NZ_VSRQ01000001.1"/>
</dbReference>
<name>A0A5D3FZ59_9ACTN</name>
<dbReference type="EMBL" id="VSRQ01000001">
    <property type="protein sequence ID" value="TYK53299.1"/>
    <property type="molecule type" value="Genomic_DNA"/>
</dbReference>